<protein>
    <submittedName>
        <fullName evidence="1">Uncharacterized protein</fullName>
    </submittedName>
</protein>
<dbReference type="AlphaFoldDB" id="A0A124HV05"/>
<organism evidence="1 2">
    <name type="scientific">Streptomyces canus</name>
    <dbReference type="NCBI Taxonomy" id="58343"/>
    <lineage>
        <taxon>Bacteria</taxon>
        <taxon>Bacillati</taxon>
        <taxon>Actinomycetota</taxon>
        <taxon>Actinomycetes</taxon>
        <taxon>Kitasatosporales</taxon>
        <taxon>Streptomycetaceae</taxon>
        <taxon>Streptomyces</taxon>
        <taxon>Streptomyces aurantiacus group</taxon>
    </lineage>
</organism>
<evidence type="ECO:0000313" key="2">
    <source>
        <dbReference type="Proteomes" id="UP000053669"/>
    </source>
</evidence>
<accession>A0A124HV05</accession>
<dbReference type="Proteomes" id="UP000053669">
    <property type="component" value="Unassembled WGS sequence"/>
</dbReference>
<sequence>MKVIGFWNEDGSFLRESVQDIARRVDEVAVAHVWQHHFPDRLVERQQILESQELPTAVTGSPKGLFVGDPDLVRARLVAVGPLERRDHGAHRIRDLITPL</sequence>
<dbReference type="RefSeq" id="WP_059212067.1">
    <property type="nucleotide sequence ID" value="NZ_KQ948693.1"/>
</dbReference>
<dbReference type="EMBL" id="LMWU01000086">
    <property type="protein sequence ID" value="KUN53461.1"/>
    <property type="molecule type" value="Genomic_DNA"/>
</dbReference>
<reference evidence="1 2" key="1">
    <citation type="submission" date="2015-10" db="EMBL/GenBank/DDBJ databases">
        <title>Draft genome sequence of Streptomyces canus DSM 40017, type strain for the species Streptomyces canus.</title>
        <authorList>
            <person name="Ruckert C."/>
            <person name="Winkler A."/>
            <person name="Kalinowski J."/>
            <person name="Kampfer P."/>
            <person name="Glaeser S."/>
        </authorList>
    </citation>
    <scope>NUCLEOTIDE SEQUENCE [LARGE SCALE GENOMIC DNA]</scope>
    <source>
        <strain evidence="1 2">DSM 40017</strain>
    </source>
</reference>
<gene>
    <name evidence="1" type="ORF">AQJ46_50210</name>
</gene>
<comment type="caution">
    <text evidence="1">The sequence shown here is derived from an EMBL/GenBank/DDBJ whole genome shotgun (WGS) entry which is preliminary data.</text>
</comment>
<proteinExistence type="predicted"/>
<name>A0A124HV05_9ACTN</name>
<evidence type="ECO:0000313" key="1">
    <source>
        <dbReference type="EMBL" id="KUN53461.1"/>
    </source>
</evidence>